<evidence type="ECO:0000256" key="3">
    <source>
        <dbReference type="ARBA" id="ARBA00022989"/>
    </source>
</evidence>
<sequence>MSSEGESIDISSEISNQEELIVEEVPLLVFRIMGSTVVTLLVGLTIILYITTGMLHVDCLAQICCEICIFAAYMLILLTTTEPFRIDTGMCVSIAVFLHFLFVGAAFFLLLEALCVCHARNAFFHRTLPVQLSTRNILIAGWVFPALLTGISAILWSKEYTTKRNCWLNANQSPYWPTMIPMVLCASTHFLLIMSTLIPTEIPRSHSEVEYKRFKCFRTTRWASFLISLVLAMCWFFGVGAYHSAREDLFGAFTVSSILLGVCVFILRISTDDEMREKVTENALCCLVQKNKVQTFASKNSLSKKDYTNAILNSMSNGNLVERHNEILANHR</sequence>
<gene>
    <name evidence="7" type="ORF">JTE90_011803</name>
</gene>
<evidence type="ECO:0000256" key="1">
    <source>
        <dbReference type="ARBA" id="ARBA00004141"/>
    </source>
</evidence>
<dbReference type="AlphaFoldDB" id="A0AAV6VU89"/>
<feature type="transmembrane region" description="Helical" evidence="5">
    <location>
        <begin position="137"/>
        <end position="156"/>
    </location>
</feature>
<proteinExistence type="predicted"/>
<evidence type="ECO:0000313" key="8">
    <source>
        <dbReference type="Proteomes" id="UP000827092"/>
    </source>
</evidence>
<accession>A0AAV6VU89</accession>
<feature type="transmembrane region" description="Helical" evidence="5">
    <location>
        <begin position="92"/>
        <end position="116"/>
    </location>
</feature>
<dbReference type="Proteomes" id="UP000827092">
    <property type="component" value="Unassembled WGS sequence"/>
</dbReference>
<dbReference type="Pfam" id="PF00002">
    <property type="entry name" value="7tm_2"/>
    <property type="match status" value="1"/>
</dbReference>
<dbReference type="GO" id="GO:0007189">
    <property type="term" value="P:adenylate cyclase-activating G protein-coupled receptor signaling pathway"/>
    <property type="evidence" value="ECO:0007669"/>
    <property type="project" value="TreeGrafter"/>
</dbReference>
<comment type="subcellular location">
    <subcellularLocation>
        <location evidence="1">Membrane</location>
        <topology evidence="1">Multi-pass membrane protein</topology>
    </subcellularLocation>
</comment>
<keyword evidence="2 5" id="KW-0812">Transmembrane</keyword>
<dbReference type="GO" id="GO:0005886">
    <property type="term" value="C:plasma membrane"/>
    <property type="evidence" value="ECO:0007669"/>
    <property type="project" value="TreeGrafter"/>
</dbReference>
<protein>
    <recommendedName>
        <fullName evidence="6">G-protein coupled receptors family 2 profile 2 domain-containing protein</fullName>
    </recommendedName>
</protein>
<dbReference type="GO" id="GO:0007166">
    <property type="term" value="P:cell surface receptor signaling pathway"/>
    <property type="evidence" value="ECO:0007669"/>
    <property type="project" value="InterPro"/>
</dbReference>
<dbReference type="Gene3D" id="1.20.1070.10">
    <property type="entry name" value="Rhodopsin 7-helix transmembrane proteins"/>
    <property type="match status" value="1"/>
</dbReference>
<feature type="domain" description="G-protein coupled receptors family 2 profile 2" evidence="6">
    <location>
        <begin position="27"/>
        <end position="272"/>
    </location>
</feature>
<name>A0AAV6VU89_9ARAC</name>
<dbReference type="PANTHER" id="PTHR12011:SF471">
    <property type="entry name" value="G-PROTEIN COUPLED RECEPTORS FAMILY 2 PROFILE 2 DOMAIN-CONTAINING PROTEIN"/>
    <property type="match status" value="1"/>
</dbReference>
<keyword evidence="4 5" id="KW-0472">Membrane</keyword>
<dbReference type="PANTHER" id="PTHR12011">
    <property type="entry name" value="ADHESION G-PROTEIN COUPLED RECEPTOR"/>
    <property type="match status" value="1"/>
</dbReference>
<feature type="transmembrane region" description="Helical" evidence="5">
    <location>
        <begin position="28"/>
        <end position="50"/>
    </location>
</feature>
<feature type="transmembrane region" description="Helical" evidence="5">
    <location>
        <begin position="222"/>
        <end position="243"/>
    </location>
</feature>
<evidence type="ECO:0000256" key="5">
    <source>
        <dbReference type="SAM" id="Phobius"/>
    </source>
</evidence>
<reference evidence="7 8" key="1">
    <citation type="journal article" date="2022" name="Nat. Ecol. Evol.">
        <title>A masculinizing supergene underlies an exaggerated male reproductive morph in a spider.</title>
        <authorList>
            <person name="Hendrickx F."/>
            <person name="De Corte Z."/>
            <person name="Sonet G."/>
            <person name="Van Belleghem S.M."/>
            <person name="Kostlbacher S."/>
            <person name="Vangestel C."/>
        </authorList>
    </citation>
    <scope>NUCLEOTIDE SEQUENCE [LARGE SCALE GENOMIC DNA]</scope>
    <source>
        <strain evidence="7">W744_W776</strain>
    </source>
</reference>
<feature type="transmembrane region" description="Helical" evidence="5">
    <location>
        <begin position="249"/>
        <end position="269"/>
    </location>
</feature>
<evidence type="ECO:0000256" key="4">
    <source>
        <dbReference type="ARBA" id="ARBA00023136"/>
    </source>
</evidence>
<organism evidence="7 8">
    <name type="scientific">Oedothorax gibbosus</name>
    <dbReference type="NCBI Taxonomy" id="931172"/>
    <lineage>
        <taxon>Eukaryota</taxon>
        <taxon>Metazoa</taxon>
        <taxon>Ecdysozoa</taxon>
        <taxon>Arthropoda</taxon>
        <taxon>Chelicerata</taxon>
        <taxon>Arachnida</taxon>
        <taxon>Araneae</taxon>
        <taxon>Araneomorphae</taxon>
        <taxon>Entelegynae</taxon>
        <taxon>Araneoidea</taxon>
        <taxon>Linyphiidae</taxon>
        <taxon>Erigoninae</taxon>
        <taxon>Oedothorax</taxon>
    </lineage>
</organism>
<evidence type="ECO:0000313" key="7">
    <source>
        <dbReference type="EMBL" id="KAG8199337.1"/>
    </source>
</evidence>
<dbReference type="EMBL" id="JAFNEN010000028">
    <property type="protein sequence ID" value="KAG8199337.1"/>
    <property type="molecule type" value="Genomic_DNA"/>
</dbReference>
<dbReference type="GO" id="GO:0004930">
    <property type="term" value="F:G protein-coupled receptor activity"/>
    <property type="evidence" value="ECO:0007669"/>
    <property type="project" value="InterPro"/>
</dbReference>
<feature type="transmembrane region" description="Helical" evidence="5">
    <location>
        <begin position="59"/>
        <end position="80"/>
    </location>
</feature>
<dbReference type="InterPro" id="IPR017981">
    <property type="entry name" value="GPCR_2-like_7TM"/>
</dbReference>
<dbReference type="InterPro" id="IPR000832">
    <property type="entry name" value="GPCR_2_secretin-like"/>
</dbReference>
<evidence type="ECO:0000256" key="2">
    <source>
        <dbReference type="ARBA" id="ARBA00022692"/>
    </source>
</evidence>
<keyword evidence="3 5" id="KW-1133">Transmembrane helix</keyword>
<feature type="transmembrane region" description="Helical" evidence="5">
    <location>
        <begin position="176"/>
        <end position="198"/>
    </location>
</feature>
<keyword evidence="8" id="KW-1185">Reference proteome</keyword>
<dbReference type="PROSITE" id="PS50261">
    <property type="entry name" value="G_PROTEIN_RECEP_F2_4"/>
    <property type="match status" value="1"/>
</dbReference>
<evidence type="ECO:0000259" key="6">
    <source>
        <dbReference type="PROSITE" id="PS50261"/>
    </source>
</evidence>
<comment type="caution">
    <text evidence="7">The sequence shown here is derived from an EMBL/GenBank/DDBJ whole genome shotgun (WGS) entry which is preliminary data.</text>
</comment>